<keyword evidence="2" id="KW-0560">Oxidoreductase</keyword>
<dbReference type="Proteomes" id="UP001203852">
    <property type="component" value="Unassembled WGS sequence"/>
</dbReference>
<dbReference type="Pfam" id="PF00106">
    <property type="entry name" value="adh_short"/>
    <property type="match status" value="1"/>
</dbReference>
<reference evidence="3" key="1">
    <citation type="journal article" date="2022" name="bioRxiv">
        <title>Deciphering the potential niche of two novel black yeast fungi from a biological soil crust based on their genomes, phenotypes, and melanin regulation.</title>
        <authorList>
            <consortium name="DOE Joint Genome Institute"/>
            <person name="Carr E.C."/>
            <person name="Barton Q."/>
            <person name="Grambo S."/>
            <person name="Sullivan M."/>
            <person name="Renfro C.M."/>
            <person name="Kuo A."/>
            <person name="Pangilinan J."/>
            <person name="Lipzen A."/>
            <person name="Keymanesh K."/>
            <person name="Savage E."/>
            <person name="Barry K."/>
            <person name="Grigoriev I.V."/>
            <person name="Riekhof W.R."/>
            <person name="Harris S.S."/>
        </authorList>
    </citation>
    <scope>NUCLEOTIDE SEQUENCE</scope>
    <source>
        <strain evidence="3">JF 03-4F</strain>
    </source>
</reference>
<dbReference type="GO" id="GO:0016491">
    <property type="term" value="F:oxidoreductase activity"/>
    <property type="evidence" value="ECO:0007669"/>
    <property type="project" value="UniProtKB-KW"/>
</dbReference>
<evidence type="ECO:0000313" key="4">
    <source>
        <dbReference type="Proteomes" id="UP001203852"/>
    </source>
</evidence>
<dbReference type="EMBL" id="MU404350">
    <property type="protein sequence ID" value="KAI1618060.1"/>
    <property type="molecule type" value="Genomic_DNA"/>
</dbReference>
<dbReference type="PANTHER" id="PTHR43115">
    <property type="entry name" value="DEHYDROGENASE/REDUCTASE SDR FAMILY MEMBER 11"/>
    <property type="match status" value="1"/>
</dbReference>
<dbReference type="CDD" id="cd05233">
    <property type="entry name" value="SDR_c"/>
    <property type="match status" value="1"/>
</dbReference>
<keyword evidence="4" id="KW-1185">Reference proteome</keyword>
<organism evidence="3 4">
    <name type="scientific">Exophiala viscosa</name>
    <dbReference type="NCBI Taxonomy" id="2486360"/>
    <lineage>
        <taxon>Eukaryota</taxon>
        <taxon>Fungi</taxon>
        <taxon>Dikarya</taxon>
        <taxon>Ascomycota</taxon>
        <taxon>Pezizomycotina</taxon>
        <taxon>Eurotiomycetes</taxon>
        <taxon>Chaetothyriomycetidae</taxon>
        <taxon>Chaetothyriales</taxon>
        <taxon>Herpotrichiellaceae</taxon>
        <taxon>Exophiala</taxon>
    </lineage>
</organism>
<gene>
    <name evidence="3" type="ORF">EDD36DRAFT_20673</name>
</gene>
<evidence type="ECO:0000313" key="3">
    <source>
        <dbReference type="EMBL" id="KAI1618060.1"/>
    </source>
</evidence>
<name>A0AAN6E4Q7_9EURO</name>
<comment type="caution">
    <text evidence="3">The sequence shown here is derived from an EMBL/GenBank/DDBJ whole genome shotgun (WGS) entry which is preliminary data.</text>
</comment>
<dbReference type="PANTHER" id="PTHR43115:SF4">
    <property type="entry name" value="DEHYDROGENASE_REDUCTASE SDR FAMILY MEMBER 11"/>
    <property type="match status" value="1"/>
</dbReference>
<comment type="similarity">
    <text evidence="1">Belongs to the short-chain dehydrogenases/reductases (SDR) family.</text>
</comment>
<evidence type="ECO:0000256" key="2">
    <source>
        <dbReference type="ARBA" id="ARBA00023002"/>
    </source>
</evidence>
<accession>A0AAN6E4Q7</accession>
<dbReference type="PRINTS" id="PR00081">
    <property type="entry name" value="GDHRDH"/>
</dbReference>
<dbReference type="Gene3D" id="3.40.50.720">
    <property type="entry name" value="NAD(P)-binding Rossmann-like Domain"/>
    <property type="match status" value="1"/>
</dbReference>
<protein>
    <submittedName>
        <fullName evidence="3">Short chain dehydrogenase-like protein</fullName>
    </submittedName>
</protein>
<dbReference type="InterPro" id="IPR036291">
    <property type="entry name" value="NAD(P)-bd_dom_sf"/>
</dbReference>
<evidence type="ECO:0000256" key="1">
    <source>
        <dbReference type="ARBA" id="ARBA00006484"/>
    </source>
</evidence>
<dbReference type="AlphaFoldDB" id="A0AAN6E4Q7"/>
<dbReference type="InterPro" id="IPR002347">
    <property type="entry name" value="SDR_fam"/>
</dbReference>
<sequence length="301" mass="32451">MDAESLEYTIPFQLTKTIRRDPYDALQGISAAGKIIVITGGGTGIGAAAALVWARAEAEGVVVAGRRLDKLEETVSQVRALNNGKTKALAVQTDLVKDEDVQNLFAQTIKTFGRSPDVVLANAGMVATVPIGEQGPDDWWNIVGVNLKGVYATAHHFIKSQPNPKEPVGTFIAVNSGLAGLVVPGMSAYSISKLAGQRFVEYLQSEYPSFRSFCMFPGIVQTAMVTATENHFAKYAKDHPDLTGLLALYLSTARADFLKGGLTSINWDVEEMEGHQDEITKQKLLQIKWIPLLPASGGQGF</sequence>
<proteinExistence type="inferred from homology"/>
<dbReference type="SUPFAM" id="SSF51735">
    <property type="entry name" value="NAD(P)-binding Rossmann-fold domains"/>
    <property type="match status" value="1"/>
</dbReference>